<evidence type="ECO:0000313" key="1">
    <source>
        <dbReference type="EMBL" id="SVB88491.1"/>
    </source>
</evidence>
<dbReference type="AlphaFoldDB" id="A0A382HPS9"/>
<reference evidence="1" key="1">
    <citation type="submission" date="2018-05" db="EMBL/GenBank/DDBJ databases">
        <authorList>
            <person name="Lanie J.A."/>
            <person name="Ng W.-L."/>
            <person name="Kazmierczak K.M."/>
            <person name="Andrzejewski T.M."/>
            <person name="Davidsen T.M."/>
            <person name="Wayne K.J."/>
            <person name="Tettelin H."/>
            <person name="Glass J.I."/>
            <person name="Rusch D."/>
            <person name="Podicherti R."/>
            <person name="Tsui H.-C.T."/>
            <person name="Winkler M.E."/>
        </authorList>
    </citation>
    <scope>NUCLEOTIDE SEQUENCE</scope>
</reference>
<proteinExistence type="predicted"/>
<sequence length="133" mass="14610">SAPRGTSSRTTLGFLRHLQKFFLTFNVISSIMFFMPVDHTVSQFSLVDAPNSWPAINSLPGLTVYPGEIIYFDVKYAPAENNPPFEVWIITPSGANEQGTTVPGEAYLGANSSILGTGSYWQSTRGVFAWRNS</sequence>
<organism evidence="1">
    <name type="scientific">marine metagenome</name>
    <dbReference type="NCBI Taxonomy" id="408172"/>
    <lineage>
        <taxon>unclassified sequences</taxon>
        <taxon>metagenomes</taxon>
        <taxon>ecological metagenomes</taxon>
    </lineage>
</organism>
<accession>A0A382HPS9</accession>
<name>A0A382HPS9_9ZZZZ</name>
<dbReference type="EMBL" id="UINC01062158">
    <property type="protein sequence ID" value="SVB88491.1"/>
    <property type="molecule type" value="Genomic_DNA"/>
</dbReference>
<feature type="non-terminal residue" evidence="1">
    <location>
        <position position="1"/>
    </location>
</feature>
<gene>
    <name evidence="1" type="ORF">METZ01_LOCUS241345</name>
</gene>
<protein>
    <submittedName>
        <fullName evidence="1">Uncharacterized protein</fullName>
    </submittedName>
</protein>